<dbReference type="Proteomes" id="UP000444721">
    <property type="component" value="Unassembled WGS sequence"/>
</dbReference>
<dbReference type="VEuPathDB" id="AmoebaDB:NF0021510"/>
<feature type="region of interest" description="Disordered" evidence="1">
    <location>
        <begin position="406"/>
        <end position="454"/>
    </location>
</feature>
<feature type="compositionally biased region" description="Polar residues" evidence="1">
    <location>
        <begin position="242"/>
        <end position="266"/>
    </location>
</feature>
<feature type="compositionally biased region" description="Polar residues" evidence="1">
    <location>
        <begin position="296"/>
        <end position="327"/>
    </location>
</feature>
<feature type="compositionally biased region" description="Polar residues" evidence="1">
    <location>
        <begin position="122"/>
        <end position="137"/>
    </location>
</feature>
<dbReference type="VEuPathDB" id="AmoebaDB:FDP41_006179"/>
<dbReference type="GeneID" id="68113397"/>
<dbReference type="RefSeq" id="XP_044559418.1">
    <property type="nucleotide sequence ID" value="XM_044709785.1"/>
</dbReference>
<feature type="region of interest" description="Disordered" evidence="1">
    <location>
        <begin position="30"/>
        <end position="68"/>
    </location>
</feature>
<protein>
    <recommendedName>
        <fullName evidence="4">RWP-RK domain-containing protein</fullName>
    </recommendedName>
</protein>
<evidence type="ECO:0000313" key="3">
    <source>
        <dbReference type="Proteomes" id="UP000444721"/>
    </source>
</evidence>
<feature type="compositionally biased region" description="Low complexity" evidence="1">
    <location>
        <begin position="328"/>
        <end position="347"/>
    </location>
</feature>
<feature type="compositionally biased region" description="Polar residues" evidence="1">
    <location>
        <begin position="39"/>
        <end position="49"/>
    </location>
</feature>
<dbReference type="VEuPathDB" id="AmoebaDB:NF0021520"/>
<name>A0A6A5BM88_NAEFO</name>
<dbReference type="OrthoDB" id="10632443at2759"/>
<dbReference type="AlphaFoldDB" id="A0A6A5BM88"/>
<sequence length="570" mass="62770">MSSLLRLNDVVDPCGRRSIPSIDYHFSSHSVSNSCNSSGTTNPHTSLKSNTHDHQSNRNLSSTIGPVPALSSTVLDSIRSHSNTVRNNNNNHSCSAVGMTNAVPQQQQPLSSLPPPDAFNVSARSGQTKQDSSQIQSSNHMRNLYQHPFRDESSPTTQVVTVCHHIPQIIQVNGGESQQFSKSLQKAPQRTTIASNSLNQNSNQTLMTSMASTTCSPTTNTTTVHEVHSNPSSSSLSSLNSTRTTTIQHPNTRNNKSMVHSRSVVIQTPHPPLTSKKKATNSNFGPPYPLRRRSSHSQQVFVRSKHSIQSSRHSDSPTIRQVQQERNSASFSSSISSSTTSSSCSISPPFNVNGTTTSCCCNSSSSNSDRLIQGLTKDACASHTSSSSSLTDESSSHSVSYLCHEEDDHVRRNVSSSTSTSTDHHHSGHSDSSSSQSNNNNNTSSCPNHGSPNHHHNTRHYTFITFEELIKSTKQPRMKPSSISKAEMLRVLRFPQTLACKFIGCSLSTLKRRFYELKHEFGLMRWPQSLYEMKHLDIYPQVHPMSLAFILNEEETLNSASEFVRMNPTQ</sequence>
<reference evidence="2 3" key="1">
    <citation type="journal article" date="2019" name="Sci. Rep.">
        <title>Nanopore sequencing improves the draft genome of the human pathogenic amoeba Naegleria fowleri.</title>
        <authorList>
            <person name="Liechti N."/>
            <person name="Schurch N."/>
            <person name="Bruggmann R."/>
            <person name="Wittwer M."/>
        </authorList>
    </citation>
    <scope>NUCLEOTIDE SEQUENCE [LARGE SCALE GENOMIC DNA]</scope>
    <source>
        <strain evidence="2 3">ATCC 30894</strain>
    </source>
</reference>
<feature type="region of interest" description="Disordered" evidence="1">
    <location>
        <begin position="105"/>
        <end position="137"/>
    </location>
</feature>
<gene>
    <name evidence="2" type="ORF">FDP41_006179</name>
</gene>
<evidence type="ECO:0000256" key="1">
    <source>
        <dbReference type="SAM" id="MobiDB-lite"/>
    </source>
</evidence>
<feature type="compositionally biased region" description="Low complexity" evidence="1">
    <location>
        <begin position="213"/>
        <end position="241"/>
    </location>
</feature>
<feature type="region of interest" description="Disordered" evidence="1">
    <location>
        <begin position="211"/>
        <end position="347"/>
    </location>
</feature>
<keyword evidence="3" id="KW-1185">Reference proteome</keyword>
<organism evidence="2 3">
    <name type="scientific">Naegleria fowleri</name>
    <name type="common">Brain eating amoeba</name>
    <dbReference type="NCBI Taxonomy" id="5763"/>
    <lineage>
        <taxon>Eukaryota</taxon>
        <taxon>Discoba</taxon>
        <taxon>Heterolobosea</taxon>
        <taxon>Tetramitia</taxon>
        <taxon>Eutetramitia</taxon>
        <taxon>Vahlkampfiidae</taxon>
        <taxon>Naegleria</taxon>
    </lineage>
</organism>
<accession>A0A6A5BM88</accession>
<feature type="compositionally biased region" description="Polar residues" evidence="1">
    <location>
        <begin position="57"/>
        <end position="68"/>
    </location>
</feature>
<dbReference type="VEuPathDB" id="AmoebaDB:NfTy_077690"/>
<feature type="compositionally biased region" description="Low complexity" evidence="1">
    <location>
        <begin position="430"/>
        <end position="445"/>
    </location>
</feature>
<evidence type="ECO:0008006" key="4">
    <source>
        <dbReference type="Google" id="ProtNLM"/>
    </source>
</evidence>
<dbReference type="EMBL" id="VFQX01000051">
    <property type="protein sequence ID" value="KAF0974705.1"/>
    <property type="molecule type" value="Genomic_DNA"/>
</dbReference>
<proteinExistence type="predicted"/>
<evidence type="ECO:0000313" key="2">
    <source>
        <dbReference type="EMBL" id="KAF0974705.1"/>
    </source>
</evidence>
<comment type="caution">
    <text evidence="2">The sequence shown here is derived from an EMBL/GenBank/DDBJ whole genome shotgun (WGS) entry which is preliminary data.</text>
</comment>